<dbReference type="SUPFAM" id="SSF53098">
    <property type="entry name" value="Ribonuclease H-like"/>
    <property type="match status" value="1"/>
</dbReference>
<dbReference type="EMBL" id="CP010992">
    <property type="protein sequence ID" value="QCV57078.1"/>
    <property type="molecule type" value="Genomic_DNA"/>
</dbReference>
<evidence type="ECO:0000313" key="2">
    <source>
        <dbReference type="EMBL" id="QCV57078.1"/>
    </source>
</evidence>
<protein>
    <recommendedName>
        <fullName evidence="1">Transposase DDE domain-containing protein</fullName>
    </recommendedName>
</protein>
<dbReference type="InterPro" id="IPR012337">
    <property type="entry name" value="RNaseH-like_sf"/>
</dbReference>
<sequence>MQLDSGFFSNEIMDYLETSKKNYIISAKFNHSTQRIIDQSNNWIDLDGGIEISEQNYKTKFWKKSKRMVVVRQKLKEKPNAPSKILSLFPEDEIHKNYRYTAYFTNLEFAPSEIWRFYRGRGDAENRIKELKYDFSFDSFNLKGFLPTETALFSTMIAYNLMSLFRTFVLQEKTQKTLTTLRYKTFVIGAYFEKQNDRLVLKIALNKKEKLGSVVFEIITSTYPFEISNA</sequence>
<dbReference type="RefSeq" id="WP_138424749.1">
    <property type="nucleotide sequence ID" value="NZ_CP054515.1"/>
</dbReference>
<dbReference type="Proteomes" id="UP000304840">
    <property type="component" value="Chromosome"/>
</dbReference>
<feature type="domain" description="Transposase DDE" evidence="1">
    <location>
        <begin position="4"/>
        <end position="205"/>
    </location>
</feature>
<gene>
    <name evidence="2" type="ORF">UN65_00830</name>
</gene>
<dbReference type="InterPro" id="IPR025668">
    <property type="entry name" value="Tnp_DDE_dom"/>
</dbReference>
<dbReference type="AlphaFoldDB" id="A0AAJ3ZJV1"/>
<organism evidence="2 3">
    <name type="scientific">Flavobacterium columnare</name>
    <dbReference type="NCBI Taxonomy" id="996"/>
    <lineage>
        <taxon>Bacteria</taxon>
        <taxon>Pseudomonadati</taxon>
        <taxon>Bacteroidota</taxon>
        <taxon>Flavobacteriia</taxon>
        <taxon>Flavobacteriales</taxon>
        <taxon>Flavobacteriaceae</taxon>
        <taxon>Flavobacterium</taxon>
    </lineage>
</organism>
<dbReference type="Pfam" id="PF13701">
    <property type="entry name" value="DDE_Tnp_1_4"/>
    <property type="match status" value="1"/>
</dbReference>
<evidence type="ECO:0000313" key="3">
    <source>
        <dbReference type="Proteomes" id="UP000304840"/>
    </source>
</evidence>
<proteinExistence type="predicted"/>
<reference evidence="3" key="1">
    <citation type="submission" date="2016-03" db="EMBL/GenBank/DDBJ databases">
        <title>Flavobacterium columnare strain B185, complete genome.</title>
        <authorList>
            <person name="Sundberg L.-R."/>
            <person name="Papponen P."/>
            <person name="Laanto E."/>
        </authorList>
    </citation>
    <scope>NUCLEOTIDE SEQUENCE [LARGE SCALE GENOMIC DNA]</scope>
    <source>
        <strain evidence="3">B185</strain>
    </source>
</reference>
<name>A0AAJ3ZJV1_9FLAO</name>
<evidence type="ECO:0000259" key="1">
    <source>
        <dbReference type="Pfam" id="PF13701"/>
    </source>
</evidence>
<reference evidence="2 3" key="2">
    <citation type="submission" date="2019-05" db="EMBL/GenBank/DDBJ databases">
        <authorList>
            <person name="Ravantti J.J."/>
        </authorList>
    </citation>
    <scope>NUCLEOTIDE SEQUENCE [LARGE SCALE GENOMIC DNA]</scope>
    <source>
        <strain evidence="2 3">B185</strain>
    </source>
</reference>
<accession>A0AAJ3ZJV1</accession>